<name>A0A5B2VAB5_9HYPH</name>
<gene>
    <name evidence="11" type="ORF">F0L46_15090</name>
</gene>
<reference evidence="11 12" key="2">
    <citation type="submission" date="2019-09" db="EMBL/GenBank/DDBJ databases">
        <authorList>
            <person name="Jin C."/>
        </authorList>
    </citation>
    <scope>NUCLEOTIDE SEQUENCE [LARGE SCALE GENOMIC DNA]</scope>
    <source>
        <strain evidence="11 12">BN140002</strain>
    </source>
</reference>
<evidence type="ECO:0000256" key="8">
    <source>
        <dbReference type="ARBA" id="ARBA00038436"/>
    </source>
</evidence>
<comment type="subcellular location">
    <subcellularLocation>
        <location evidence="1 9">Cell inner membrane</location>
        <topology evidence="1 9">Multi-pass membrane protein</topology>
    </subcellularLocation>
</comment>
<feature type="transmembrane region" description="Helical" evidence="9">
    <location>
        <begin position="133"/>
        <end position="155"/>
    </location>
</feature>
<comment type="function">
    <text evidence="9">Part of the tripartite ATP-independent periplasmic (TRAP) transport system.</text>
</comment>
<evidence type="ECO:0000256" key="7">
    <source>
        <dbReference type="ARBA" id="ARBA00023136"/>
    </source>
</evidence>
<comment type="caution">
    <text evidence="11">The sequence shown here is derived from an EMBL/GenBank/DDBJ whole genome shotgun (WGS) entry which is preliminary data.</text>
</comment>
<dbReference type="Pfam" id="PF04290">
    <property type="entry name" value="DctQ"/>
    <property type="match status" value="1"/>
</dbReference>
<evidence type="ECO:0000256" key="3">
    <source>
        <dbReference type="ARBA" id="ARBA00022475"/>
    </source>
</evidence>
<dbReference type="GO" id="GO:0005886">
    <property type="term" value="C:plasma membrane"/>
    <property type="evidence" value="ECO:0007669"/>
    <property type="project" value="UniProtKB-SubCell"/>
</dbReference>
<evidence type="ECO:0000256" key="6">
    <source>
        <dbReference type="ARBA" id="ARBA00022989"/>
    </source>
</evidence>
<protein>
    <recommendedName>
        <fullName evidence="9">TRAP transporter small permease protein</fullName>
    </recommendedName>
</protein>
<dbReference type="InterPro" id="IPR007387">
    <property type="entry name" value="TRAP_DctQ"/>
</dbReference>
<evidence type="ECO:0000313" key="12">
    <source>
        <dbReference type="Proteomes" id="UP000323142"/>
    </source>
</evidence>
<dbReference type="PANTHER" id="PTHR35011:SF2">
    <property type="entry name" value="2,3-DIKETO-L-GULONATE TRAP TRANSPORTER SMALL PERMEASE PROTEIN YIAM"/>
    <property type="match status" value="1"/>
</dbReference>
<keyword evidence="12" id="KW-1185">Reference proteome</keyword>
<keyword evidence="7 9" id="KW-0472">Membrane</keyword>
<evidence type="ECO:0000256" key="9">
    <source>
        <dbReference type="RuleBase" id="RU369079"/>
    </source>
</evidence>
<evidence type="ECO:0000256" key="5">
    <source>
        <dbReference type="ARBA" id="ARBA00022692"/>
    </source>
</evidence>
<keyword evidence="3" id="KW-1003">Cell membrane</keyword>
<proteinExistence type="inferred from homology"/>
<keyword evidence="2 9" id="KW-0813">Transport</keyword>
<dbReference type="PANTHER" id="PTHR35011">
    <property type="entry name" value="2,3-DIKETO-L-GULONATE TRAP TRANSPORTER SMALL PERMEASE PROTEIN YIAM"/>
    <property type="match status" value="1"/>
</dbReference>
<dbReference type="EMBL" id="VUOA01000027">
    <property type="protein sequence ID" value="KAA2236463.1"/>
    <property type="molecule type" value="Genomic_DNA"/>
</dbReference>
<feature type="domain" description="Tripartite ATP-independent periplasmic transporters DctQ component" evidence="10">
    <location>
        <begin position="23"/>
        <end position="159"/>
    </location>
</feature>
<feature type="transmembrane region" description="Helical" evidence="9">
    <location>
        <begin position="53"/>
        <end position="72"/>
    </location>
</feature>
<sequence>MNRLIDGLFKLFELFIVACLAIMVAMVFGNAILRKLSDYGLVLFGGGINVSEELSRIMFVWLTFVGAVVVARENAHMGVDTLVARFGDRGRRIAMTLSDALVVLCCAVFFWGTWRQAGLHLTNTAPITGMSMIWVYGVGFIAAIGMGALAVARVVRTLTGRLDQRELDQFAGEFGDDPNSIRAKVE</sequence>
<dbReference type="Proteomes" id="UP000323142">
    <property type="component" value="Unassembled WGS sequence"/>
</dbReference>
<reference evidence="11 12" key="1">
    <citation type="submission" date="2019-09" db="EMBL/GenBank/DDBJ databases">
        <title>Salinarimonas rosea gen. nov., sp. nov., a new member of the a-2 subgroup of the Proteobacteria.</title>
        <authorList>
            <person name="Liu J."/>
        </authorList>
    </citation>
    <scope>NUCLEOTIDE SEQUENCE [LARGE SCALE GENOMIC DNA]</scope>
    <source>
        <strain evidence="11 12">BN140002</strain>
    </source>
</reference>
<organism evidence="11 12">
    <name type="scientific">Salinarimonas soli</name>
    <dbReference type="NCBI Taxonomy" id="1638099"/>
    <lineage>
        <taxon>Bacteria</taxon>
        <taxon>Pseudomonadati</taxon>
        <taxon>Pseudomonadota</taxon>
        <taxon>Alphaproteobacteria</taxon>
        <taxon>Hyphomicrobiales</taxon>
        <taxon>Salinarimonadaceae</taxon>
        <taxon>Salinarimonas</taxon>
    </lineage>
</organism>
<feature type="transmembrane region" description="Helical" evidence="9">
    <location>
        <begin position="12"/>
        <end position="33"/>
    </location>
</feature>
<dbReference type="GO" id="GO:0022857">
    <property type="term" value="F:transmembrane transporter activity"/>
    <property type="evidence" value="ECO:0007669"/>
    <property type="project" value="UniProtKB-UniRule"/>
</dbReference>
<keyword evidence="4 9" id="KW-0997">Cell inner membrane</keyword>
<feature type="transmembrane region" description="Helical" evidence="9">
    <location>
        <begin position="93"/>
        <end position="113"/>
    </location>
</feature>
<dbReference type="OrthoDB" id="7843639at2"/>
<dbReference type="AlphaFoldDB" id="A0A5B2VAB5"/>
<evidence type="ECO:0000259" key="10">
    <source>
        <dbReference type="Pfam" id="PF04290"/>
    </source>
</evidence>
<comment type="similarity">
    <text evidence="8 9">Belongs to the TRAP transporter small permease family.</text>
</comment>
<evidence type="ECO:0000313" key="11">
    <source>
        <dbReference type="EMBL" id="KAA2236463.1"/>
    </source>
</evidence>
<evidence type="ECO:0000256" key="1">
    <source>
        <dbReference type="ARBA" id="ARBA00004429"/>
    </source>
</evidence>
<dbReference type="GO" id="GO:0015740">
    <property type="term" value="P:C4-dicarboxylate transport"/>
    <property type="evidence" value="ECO:0007669"/>
    <property type="project" value="TreeGrafter"/>
</dbReference>
<evidence type="ECO:0000256" key="4">
    <source>
        <dbReference type="ARBA" id="ARBA00022519"/>
    </source>
</evidence>
<evidence type="ECO:0000256" key="2">
    <source>
        <dbReference type="ARBA" id="ARBA00022448"/>
    </source>
</evidence>
<keyword evidence="6 9" id="KW-1133">Transmembrane helix</keyword>
<dbReference type="RefSeq" id="WP_149818968.1">
    <property type="nucleotide sequence ID" value="NZ_VUOA01000027.1"/>
</dbReference>
<dbReference type="InterPro" id="IPR055348">
    <property type="entry name" value="DctQ"/>
</dbReference>
<accession>A0A5B2VAB5</accession>
<keyword evidence="5 9" id="KW-0812">Transmembrane</keyword>
<comment type="subunit">
    <text evidence="9">The complex comprises the extracytoplasmic solute receptor protein and the two transmembrane proteins.</text>
</comment>